<dbReference type="KEGG" id="mdb:OVN18_09475"/>
<feature type="compositionally biased region" description="Basic and acidic residues" evidence="1">
    <location>
        <begin position="21"/>
        <end position="30"/>
    </location>
</feature>
<accession>A0A9E8S7S2</accession>
<dbReference type="EMBL" id="CP113089">
    <property type="protein sequence ID" value="WAB80795.1"/>
    <property type="molecule type" value="Genomic_DNA"/>
</dbReference>
<proteinExistence type="predicted"/>
<keyword evidence="3" id="KW-1185">Reference proteome</keyword>
<reference evidence="2" key="1">
    <citation type="submission" date="2022-11" db="EMBL/GenBank/DDBJ databases">
        <title>Description of Microcella daejonensis nov. sp, isolated from riverside soil.</title>
        <authorList>
            <person name="Molina K.M."/>
            <person name="Kim S.B."/>
        </authorList>
    </citation>
    <scope>NUCLEOTIDE SEQUENCE</scope>
    <source>
        <strain evidence="2">MMS21-STM12</strain>
    </source>
</reference>
<dbReference type="RefSeq" id="WP_267780499.1">
    <property type="nucleotide sequence ID" value="NZ_CP113089.1"/>
</dbReference>
<dbReference type="Proteomes" id="UP001164706">
    <property type="component" value="Chromosome"/>
</dbReference>
<gene>
    <name evidence="2" type="ORF">OVN18_09475</name>
</gene>
<dbReference type="AlphaFoldDB" id="A0A9E8S7S2"/>
<evidence type="ECO:0000256" key="1">
    <source>
        <dbReference type="SAM" id="MobiDB-lite"/>
    </source>
</evidence>
<organism evidence="2 3">
    <name type="scientific">Microcella daejeonensis</name>
    <dbReference type="NCBI Taxonomy" id="2994971"/>
    <lineage>
        <taxon>Bacteria</taxon>
        <taxon>Bacillati</taxon>
        <taxon>Actinomycetota</taxon>
        <taxon>Actinomycetes</taxon>
        <taxon>Micrococcales</taxon>
        <taxon>Microbacteriaceae</taxon>
        <taxon>Microcella</taxon>
    </lineage>
</organism>
<feature type="region of interest" description="Disordered" evidence="1">
    <location>
        <begin position="21"/>
        <end position="45"/>
    </location>
</feature>
<name>A0A9E8S7S2_9MICO</name>
<protein>
    <submittedName>
        <fullName evidence="2">Uncharacterized protein</fullName>
    </submittedName>
</protein>
<evidence type="ECO:0000313" key="2">
    <source>
        <dbReference type="EMBL" id="WAB80795.1"/>
    </source>
</evidence>
<sequence length="175" mass="19756">MDEQPDVYTVEKLRSMKLEHERWSESRIDDDPVPQPIKIERDADEDSIPFDSIRSGAQAFGLVRNVQAYNLIPLAEDHTDDRIDAADAFLESAQSWGEISQDLDGLSQYRQAQRSLDSLLKDLWEKELFAWGRRLTRTISGGVLPPGTWIVAELLVMAAEDVLAEGDHSTIDDSD</sequence>
<evidence type="ECO:0000313" key="3">
    <source>
        <dbReference type="Proteomes" id="UP001164706"/>
    </source>
</evidence>